<dbReference type="EMBL" id="JAYMYQ010000010">
    <property type="protein sequence ID" value="KAK7307902.1"/>
    <property type="molecule type" value="Genomic_DNA"/>
</dbReference>
<keyword evidence="1" id="KW-0472">Membrane</keyword>
<dbReference type="Proteomes" id="UP001367508">
    <property type="component" value="Unassembled WGS sequence"/>
</dbReference>
<keyword evidence="3" id="KW-1185">Reference proteome</keyword>
<reference evidence="2 3" key="1">
    <citation type="submission" date="2024-01" db="EMBL/GenBank/DDBJ databases">
        <title>The genomes of 5 underutilized Papilionoideae crops provide insights into root nodulation and disease resistanc.</title>
        <authorList>
            <person name="Jiang F."/>
        </authorList>
    </citation>
    <scope>NUCLEOTIDE SEQUENCE [LARGE SCALE GENOMIC DNA]</scope>
    <source>
        <strain evidence="2">LVBAO_FW01</strain>
        <tissue evidence="2">Leaves</tissue>
    </source>
</reference>
<gene>
    <name evidence="2" type="ORF">VNO77_41366</name>
</gene>
<feature type="transmembrane region" description="Helical" evidence="1">
    <location>
        <begin position="140"/>
        <end position="161"/>
    </location>
</feature>
<keyword evidence="1" id="KW-0812">Transmembrane</keyword>
<feature type="transmembrane region" description="Helical" evidence="1">
    <location>
        <begin position="106"/>
        <end position="128"/>
    </location>
</feature>
<evidence type="ECO:0000313" key="2">
    <source>
        <dbReference type="EMBL" id="KAK7307902.1"/>
    </source>
</evidence>
<sequence>MSPPPNPLKCFKNSSLPSKTKISEFFSDENSIPINYFDGFFFLKSNPSLKTYPKVINGSDAPSSSKASVMCKHNHETILVNSVKPCSSNIGRCVCAFVTSSSWMEYTLCLVSLSSSLFDLGFLAMPSLYRVLESSPHLNILLSALNMMLKALIFVVLYLIWVSFQRETFGNEIIENMVFISHGVGIVSYGEAKFNA</sequence>
<proteinExistence type="predicted"/>
<organism evidence="2 3">
    <name type="scientific">Canavalia gladiata</name>
    <name type="common">Sword bean</name>
    <name type="synonym">Dolichos gladiatus</name>
    <dbReference type="NCBI Taxonomy" id="3824"/>
    <lineage>
        <taxon>Eukaryota</taxon>
        <taxon>Viridiplantae</taxon>
        <taxon>Streptophyta</taxon>
        <taxon>Embryophyta</taxon>
        <taxon>Tracheophyta</taxon>
        <taxon>Spermatophyta</taxon>
        <taxon>Magnoliopsida</taxon>
        <taxon>eudicotyledons</taxon>
        <taxon>Gunneridae</taxon>
        <taxon>Pentapetalae</taxon>
        <taxon>rosids</taxon>
        <taxon>fabids</taxon>
        <taxon>Fabales</taxon>
        <taxon>Fabaceae</taxon>
        <taxon>Papilionoideae</taxon>
        <taxon>50 kb inversion clade</taxon>
        <taxon>NPAAA clade</taxon>
        <taxon>indigoferoid/millettioid clade</taxon>
        <taxon>Phaseoleae</taxon>
        <taxon>Canavalia</taxon>
    </lineage>
</organism>
<accession>A0AAN9JZD2</accession>
<keyword evidence="1" id="KW-1133">Transmembrane helix</keyword>
<name>A0AAN9JZD2_CANGL</name>
<protein>
    <submittedName>
        <fullName evidence="2">Uncharacterized protein</fullName>
    </submittedName>
</protein>
<dbReference type="AlphaFoldDB" id="A0AAN9JZD2"/>
<evidence type="ECO:0000256" key="1">
    <source>
        <dbReference type="SAM" id="Phobius"/>
    </source>
</evidence>
<comment type="caution">
    <text evidence="2">The sequence shown here is derived from an EMBL/GenBank/DDBJ whole genome shotgun (WGS) entry which is preliminary data.</text>
</comment>
<evidence type="ECO:0000313" key="3">
    <source>
        <dbReference type="Proteomes" id="UP001367508"/>
    </source>
</evidence>